<comment type="caution">
    <text evidence="3">The sequence shown here is derived from an EMBL/GenBank/DDBJ whole genome shotgun (WGS) entry which is preliminary data.</text>
</comment>
<dbReference type="InterPro" id="IPR038020">
    <property type="entry name" value="MbtH-like_sf"/>
</dbReference>
<dbReference type="GO" id="GO:0019290">
    <property type="term" value="P:siderophore biosynthetic process"/>
    <property type="evidence" value="ECO:0007669"/>
    <property type="project" value="TreeGrafter"/>
</dbReference>
<protein>
    <submittedName>
        <fullName evidence="3">MbtH family NRPS accessory protein</fullName>
    </submittedName>
    <submittedName>
        <fullName evidence="2">MbtH protein</fullName>
    </submittedName>
</protein>
<dbReference type="AlphaFoldDB" id="A0A4Y8AFT2"/>
<feature type="domain" description="MbtH-like" evidence="1">
    <location>
        <begin position="1"/>
        <end position="49"/>
    </location>
</feature>
<dbReference type="Proteomes" id="UP000583101">
    <property type="component" value="Unassembled WGS sequence"/>
</dbReference>
<evidence type="ECO:0000313" key="3">
    <source>
        <dbReference type="EMBL" id="TEW67637.1"/>
    </source>
</evidence>
<dbReference type="EMBL" id="JACIEG010000002">
    <property type="protein sequence ID" value="MBB3968727.1"/>
    <property type="molecule type" value="Genomic_DNA"/>
</dbReference>
<keyword evidence="5" id="KW-1185">Reference proteome</keyword>
<evidence type="ECO:0000259" key="1">
    <source>
        <dbReference type="SMART" id="SM00923"/>
    </source>
</evidence>
<sequence length="58" mass="6558">MTEHNEIFNVVKNASGQYSIYPASKEPPAGWAKTGVTGTKEECLNYIEEVWVDMRPIK</sequence>
<dbReference type="SUPFAM" id="SSF160582">
    <property type="entry name" value="MbtH-like"/>
    <property type="match status" value="1"/>
</dbReference>
<dbReference type="PANTHER" id="PTHR38444">
    <property type="entry name" value="ENTEROBACTIN BIOSYNTHESIS PROTEIN YBDZ"/>
    <property type="match status" value="1"/>
</dbReference>
<name>A0A4Y8AFT2_9SPHI</name>
<dbReference type="PANTHER" id="PTHR38444:SF1">
    <property type="entry name" value="ENTEROBACTIN BIOSYNTHESIS PROTEIN YBDZ"/>
    <property type="match status" value="1"/>
</dbReference>
<dbReference type="GO" id="GO:0005829">
    <property type="term" value="C:cytosol"/>
    <property type="evidence" value="ECO:0007669"/>
    <property type="project" value="TreeGrafter"/>
</dbReference>
<dbReference type="EMBL" id="SNQG01000002">
    <property type="protein sequence ID" value="TEW67637.1"/>
    <property type="molecule type" value="Genomic_DNA"/>
</dbReference>
<dbReference type="Gene3D" id="3.90.820.10">
    <property type="entry name" value="Structural Genomics, Unknown Function 30-nov-00 1gh9 Mol_id"/>
    <property type="match status" value="1"/>
</dbReference>
<organism evidence="3 4">
    <name type="scientific">Mucilaginibacter phyllosphaerae</name>
    <dbReference type="NCBI Taxonomy" id="1812349"/>
    <lineage>
        <taxon>Bacteria</taxon>
        <taxon>Pseudomonadati</taxon>
        <taxon>Bacteroidota</taxon>
        <taxon>Sphingobacteriia</taxon>
        <taxon>Sphingobacteriales</taxon>
        <taxon>Sphingobacteriaceae</taxon>
        <taxon>Mucilaginibacter</taxon>
    </lineage>
</organism>
<accession>A0A4Y8AFT2</accession>
<dbReference type="Proteomes" id="UP000297248">
    <property type="component" value="Unassembled WGS sequence"/>
</dbReference>
<dbReference type="RefSeq" id="WP_134335674.1">
    <property type="nucleotide sequence ID" value="NZ_BMCZ01000004.1"/>
</dbReference>
<proteinExistence type="predicted"/>
<reference evidence="3" key="2">
    <citation type="submission" date="2019-03" db="EMBL/GenBank/DDBJ databases">
        <authorList>
            <person name="Yan Y.-Q."/>
            <person name="Du Z.-J."/>
        </authorList>
    </citation>
    <scope>NUCLEOTIDE SEQUENCE</scope>
    <source>
        <strain evidence="3">PP-F2FG21</strain>
    </source>
</reference>
<reference evidence="3 4" key="1">
    <citation type="journal article" date="2016" name="Int. J. Syst. Evol. Microbiol.">
        <title>Proposal of Mucilaginibacter phyllosphaerae sp. nov. isolated from the phyllosphere of Galium album.</title>
        <authorList>
            <person name="Aydogan E.L."/>
            <person name="Busse H.J."/>
            <person name="Moser G."/>
            <person name="Muller C."/>
            <person name="Kampfer P."/>
            <person name="Glaeser S.P."/>
        </authorList>
    </citation>
    <scope>NUCLEOTIDE SEQUENCE [LARGE SCALE GENOMIC DNA]</scope>
    <source>
        <strain evidence="3 4">PP-F2FG21</strain>
    </source>
</reference>
<evidence type="ECO:0000313" key="5">
    <source>
        <dbReference type="Proteomes" id="UP000583101"/>
    </source>
</evidence>
<evidence type="ECO:0000313" key="4">
    <source>
        <dbReference type="Proteomes" id="UP000297248"/>
    </source>
</evidence>
<dbReference type="OrthoDB" id="7584480at2"/>
<evidence type="ECO:0000313" key="2">
    <source>
        <dbReference type="EMBL" id="MBB3968727.1"/>
    </source>
</evidence>
<reference evidence="2 5" key="3">
    <citation type="submission" date="2020-08" db="EMBL/GenBank/DDBJ databases">
        <title>Genomic Encyclopedia of Type Strains, Phase IV (KMG-IV): sequencing the most valuable type-strain genomes for metagenomic binning, comparative biology and taxonomic classification.</title>
        <authorList>
            <person name="Goeker M."/>
        </authorList>
    </citation>
    <scope>NUCLEOTIDE SEQUENCE [LARGE SCALE GENOMIC DNA]</scope>
    <source>
        <strain evidence="2 5">DSM 100995</strain>
    </source>
</reference>
<dbReference type="Pfam" id="PF03621">
    <property type="entry name" value="MbtH"/>
    <property type="match status" value="1"/>
</dbReference>
<dbReference type="InterPro" id="IPR005153">
    <property type="entry name" value="MbtH-like_dom"/>
</dbReference>
<dbReference type="SMART" id="SM00923">
    <property type="entry name" value="MbtH"/>
    <property type="match status" value="1"/>
</dbReference>
<dbReference type="InterPro" id="IPR037407">
    <property type="entry name" value="MLP_fam"/>
</dbReference>
<gene>
    <name evidence="3" type="ORF">E2R65_06510</name>
    <name evidence="2" type="ORF">GGR35_001319</name>
</gene>